<evidence type="ECO:0000259" key="10">
    <source>
        <dbReference type="PROSITE" id="PS51391"/>
    </source>
</evidence>
<dbReference type="AlphaFoldDB" id="A0AAW1HKU5"/>
<feature type="compositionally biased region" description="Polar residues" evidence="8">
    <location>
        <begin position="248"/>
        <end position="258"/>
    </location>
</feature>
<evidence type="ECO:0000256" key="3">
    <source>
        <dbReference type="ARBA" id="ARBA00022664"/>
    </source>
</evidence>
<feature type="compositionally biased region" description="Polar residues" evidence="8">
    <location>
        <begin position="1016"/>
        <end position="1026"/>
    </location>
</feature>
<dbReference type="PANTHER" id="PTHR12550">
    <property type="entry name" value="HEPATOMA-DERIVED GROWTH FACTOR-RELATED"/>
    <property type="match status" value="1"/>
</dbReference>
<dbReference type="SMART" id="SM00293">
    <property type="entry name" value="PWWP"/>
    <property type="match status" value="1"/>
</dbReference>
<feature type="region of interest" description="Disordered" evidence="8">
    <location>
        <begin position="1"/>
        <end position="26"/>
    </location>
</feature>
<evidence type="ECO:0000256" key="5">
    <source>
        <dbReference type="ARBA" id="ARBA00023089"/>
    </source>
</evidence>
<feature type="compositionally biased region" description="Polar residues" evidence="8">
    <location>
        <begin position="525"/>
        <end position="534"/>
    </location>
</feature>
<evidence type="ECO:0000259" key="9">
    <source>
        <dbReference type="PROSITE" id="PS50812"/>
    </source>
</evidence>
<dbReference type="Pfam" id="PF04818">
    <property type="entry name" value="CID"/>
    <property type="match status" value="1"/>
</dbReference>
<dbReference type="SMART" id="SM00582">
    <property type="entry name" value="RPR"/>
    <property type="match status" value="1"/>
</dbReference>
<evidence type="ECO:0000256" key="7">
    <source>
        <dbReference type="ARBA" id="ARBA00023242"/>
    </source>
</evidence>
<dbReference type="Gene3D" id="1.25.40.90">
    <property type="match status" value="1"/>
</dbReference>
<evidence type="ECO:0000256" key="4">
    <source>
        <dbReference type="ARBA" id="ARBA00023015"/>
    </source>
</evidence>
<organism evidence="11 12">
    <name type="scientific">Saponaria officinalis</name>
    <name type="common">Common soapwort</name>
    <name type="synonym">Lychnis saponaria</name>
    <dbReference type="NCBI Taxonomy" id="3572"/>
    <lineage>
        <taxon>Eukaryota</taxon>
        <taxon>Viridiplantae</taxon>
        <taxon>Streptophyta</taxon>
        <taxon>Embryophyta</taxon>
        <taxon>Tracheophyta</taxon>
        <taxon>Spermatophyta</taxon>
        <taxon>Magnoliopsida</taxon>
        <taxon>eudicotyledons</taxon>
        <taxon>Gunneridae</taxon>
        <taxon>Pentapetalae</taxon>
        <taxon>Caryophyllales</taxon>
        <taxon>Caryophyllaceae</taxon>
        <taxon>Caryophylleae</taxon>
        <taxon>Saponaria</taxon>
    </lineage>
</organism>
<dbReference type="GO" id="GO:0006397">
    <property type="term" value="P:mRNA processing"/>
    <property type="evidence" value="ECO:0007669"/>
    <property type="project" value="UniProtKB-KW"/>
</dbReference>
<dbReference type="PROSITE" id="PS50812">
    <property type="entry name" value="PWWP"/>
    <property type="match status" value="1"/>
</dbReference>
<feature type="region of interest" description="Disordered" evidence="8">
    <location>
        <begin position="525"/>
        <end position="556"/>
    </location>
</feature>
<feature type="compositionally biased region" description="Basic and acidic residues" evidence="8">
    <location>
        <begin position="535"/>
        <end position="548"/>
    </location>
</feature>
<dbReference type="InterPro" id="IPR000313">
    <property type="entry name" value="PWWP_dom"/>
</dbReference>
<proteinExistence type="predicted"/>
<dbReference type="Proteomes" id="UP001443914">
    <property type="component" value="Unassembled WGS sequence"/>
</dbReference>
<dbReference type="InterPro" id="IPR008942">
    <property type="entry name" value="ENTH_VHS"/>
</dbReference>
<sequence length="1026" mass="110417">MPPPRKKGANDDNILSSSSSSFSNGGVNSVADLNLGDLVLAKVKGFPAWPAKVSSPEDWERTPDPKKYFVQFFGTQEIAFVAPVDIQAFTGEAKRKLLARCKGKTVKYFAQAVKAICDAFEELEKYRNIRGVVKHDTFRINDGKIEGSHVKLSKILKSGELCQSNYILDRAPLVCDSALVDNQTAAMNDSTALREDKLKTRKADSVFLGHAQALITGMSLAYPGEERKVLGENETFPAFRECIKSPTATSSSAYCDSSNVERDSSRQGSGTKDISMSPGASGHLRYSAGEDKMLAIVDKSKGTKAGTKRKVHGVVCHSDDAKSGGYIGDGVLKKVSAGGDVKRLASDLDRDLNTQGNTLKNLFRSPKLSHAVKTSPKKLVTNAGEYVDGRYARQENGHPNREQSLSLKKSEYVDRIHDDDKGSVLKNGKSNLEADMLDEEAVPLVAKRHHHALDAVSHDDKRNLGIKYLEKDVKKKRKAVRLCDDGDDKPKTPVHEGSMKYAVEVSTSALISDSVKRTNENNISFNHAVQNSKGVSRDEGGLLKDHPSVKPAGKSSLGATLPLKAGSSFRANVSHILGSEALDKRAVNESKTDLISLTRSPQVVAAVKKSGDQQKSNKPSGMATDSVSQSKAYFVSGKDSVMSCASTFTQSQVSAQKITQPISGQKAKFPPKIGVKVTEQAASLDMLKDRDFEVNGRSEDIRGKSGSLVDSNLKNLIAAAQGKMRPSHMQNVPHVGGDSGTGPSAILLGRSSSPSLTSQSFKSYGGNVTQCEAQGDKSLGSDESEEKGPMIGHHSAGRALSGGTEAAVARDAFEGMIETLSRTKESIGRATRLAIDCTKYGMANEVVDLVIRKLENESNLSRRVDLFFLVDSITQRSHSQKGIAGASYLPTVQASLPRLLAAAAPPGPNARENRRQCLKVLGLWVERKILPESVIRRFMEDIGGSNANTSTGVSLKLPSKADRSVDDPIRAMEGMLVDEYGSNTTFNLPGFLTIHGFADDEVDGDDIPSAPHKQSEASPLISSTNA</sequence>
<comment type="caution">
    <text evidence="11">The sequence shown here is derived from an EMBL/GenBank/DDBJ whole genome shotgun (WGS) entry which is preliminary data.</text>
</comment>
<keyword evidence="5" id="KW-0287">Flowering</keyword>
<feature type="region of interest" description="Disordered" evidence="8">
    <location>
        <begin position="773"/>
        <end position="802"/>
    </location>
</feature>
<feature type="domain" description="PWWP" evidence="9">
    <location>
        <begin position="35"/>
        <end position="81"/>
    </location>
</feature>
<keyword evidence="3" id="KW-0507">mRNA processing</keyword>
<dbReference type="PROSITE" id="PS51391">
    <property type="entry name" value="CID"/>
    <property type="match status" value="1"/>
</dbReference>
<dbReference type="EMBL" id="JBDFQZ010000011">
    <property type="protein sequence ID" value="KAK9676454.1"/>
    <property type="molecule type" value="Genomic_DNA"/>
</dbReference>
<feature type="compositionally biased region" description="Low complexity" evidence="8">
    <location>
        <begin position="16"/>
        <end position="26"/>
    </location>
</feature>
<feature type="region of interest" description="Disordered" evidence="8">
    <location>
        <begin position="1002"/>
        <end position="1026"/>
    </location>
</feature>
<dbReference type="Pfam" id="PF00855">
    <property type="entry name" value="PWWP"/>
    <property type="match status" value="1"/>
</dbReference>
<dbReference type="Gene3D" id="2.30.30.140">
    <property type="match status" value="1"/>
</dbReference>
<dbReference type="GO" id="GO:0009908">
    <property type="term" value="P:flower development"/>
    <property type="evidence" value="ECO:0007669"/>
    <property type="project" value="UniProtKB-KW"/>
</dbReference>
<dbReference type="InterPro" id="IPR006569">
    <property type="entry name" value="CID_dom"/>
</dbReference>
<dbReference type="GO" id="GO:0005634">
    <property type="term" value="C:nucleus"/>
    <property type="evidence" value="ECO:0007669"/>
    <property type="project" value="UniProtKB-SubCell"/>
</dbReference>
<feature type="region of interest" description="Disordered" evidence="8">
    <location>
        <begin position="608"/>
        <end position="628"/>
    </location>
</feature>
<keyword evidence="7" id="KW-0539">Nucleus</keyword>
<feature type="region of interest" description="Disordered" evidence="8">
    <location>
        <begin position="248"/>
        <end position="283"/>
    </location>
</feature>
<reference evidence="11" key="1">
    <citation type="submission" date="2024-03" db="EMBL/GenBank/DDBJ databases">
        <title>WGS assembly of Saponaria officinalis var. Norfolk2.</title>
        <authorList>
            <person name="Jenkins J."/>
            <person name="Shu S."/>
            <person name="Grimwood J."/>
            <person name="Barry K."/>
            <person name="Goodstein D."/>
            <person name="Schmutz J."/>
            <person name="Leebens-Mack J."/>
            <person name="Osbourn A."/>
        </authorList>
    </citation>
    <scope>NUCLEOTIDE SEQUENCE [LARGE SCALE GENOMIC DNA]</scope>
    <source>
        <strain evidence="11">JIC</strain>
    </source>
</reference>
<evidence type="ECO:0008006" key="13">
    <source>
        <dbReference type="Google" id="ProtNLM"/>
    </source>
</evidence>
<keyword evidence="4" id="KW-0805">Transcription regulation</keyword>
<keyword evidence="2" id="KW-0217">Developmental protein</keyword>
<gene>
    <name evidence="11" type="ORF">RND81_11G078400</name>
</gene>
<evidence type="ECO:0000256" key="1">
    <source>
        <dbReference type="ARBA" id="ARBA00004123"/>
    </source>
</evidence>
<protein>
    <recommendedName>
        <fullName evidence="13">PWWP domain-containing protein</fullName>
    </recommendedName>
</protein>
<accession>A0AAW1HKU5</accession>
<keyword evidence="6" id="KW-0804">Transcription</keyword>
<dbReference type="PANTHER" id="PTHR12550:SF70">
    <property type="entry name" value="JIL-1 ANCHORING AND STABILIZING PROTEIN, ISOFORM A"/>
    <property type="match status" value="1"/>
</dbReference>
<name>A0AAW1HKU5_SAPOF</name>
<comment type="subcellular location">
    <subcellularLocation>
        <location evidence="1">Nucleus</location>
    </subcellularLocation>
</comment>
<evidence type="ECO:0000313" key="12">
    <source>
        <dbReference type="Proteomes" id="UP001443914"/>
    </source>
</evidence>
<feature type="compositionally biased region" description="Polar residues" evidence="8">
    <location>
        <begin position="613"/>
        <end position="628"/>
    </location>
</feature>
<dbReference type="FunFam" id="1.25.40.90:FF:000037">
    <property type="entry name" value="Enhancer of ag-4 2"/>
    <property type="match status" value="1"/>
</dbReference>
<dbReference type="CDD" id="cd20147">
    <property type="entry name" value="PWWP_HULK"/>
    <property type="match status" value="1"/>
</dbReference>
<evidence type="ECO:0000256" key="6">
    <source>
        <dbReference type="ARBA" id="ARBA00023163"/>
    </source>
</evidence>
<feature type="domain" description="CID" evidence="10">
    <location>
        <begin position="805"/>
        <end position="946"/>
    </location>
</feature>
<evidence type="ECO:0000256" key="2">
    <source>
        <dbReference type="ARBA" id="ARBA00022473"/>
    </source>
</evidence>
<dbReference type="SUPFAM" id="SSF63748">
    <property type="entry name" value="Tudor/PWWP/MBT"/>
    <property type="match status" value="1"/>
</dbReference>
<keyword evidence="12" id="KW-1185">Reference proteome</keyword>
<evidence type="ECO:0000256" key="8">
    <source>
        <dbReference type="SAM" id="MobiDB-lite"/>
    </source>
</evidence>
<evidence type="ECO:0000313" key="11">
    <source>
        <dbReference type="EMBL" id="KAK9676454.1"/>
    </source>
</evidence>